<sequence>MTTQQDEEWERHHEKWVRESKIHQALWEKRCKMLHNHMKQILNIVDLANNEYHHPSLNEEYEKLAGKYHDKEITREEFLEEYELLKVAMKLIDT</sequence>
<dbReference type="EMBL" id="LAZR01005343">
    <property type="protein sequence ID" value="KKN00718.1"/>
    <property type="molecule type" value="Genomic_DNA"/>
</dbReference>
<protein>
    <recommendedName>
        <fullName evidence="2">EF-hand domain-containing protein</fullName>
    </recommendedName>
</protein>
<evidence type="ECO:0000313" key="1">
    <source>
        <dbReference type="EMBL" id="KKN00718.1"/>
    </source>
</evidence>
<reference evidence="1" key="1">
    <citation type="journal article" date="2015" name="Nature">
        <title>Complex archaea that bridge the gap between prokaryotes and eukaryotes.</title>
        <authorList>
            <person name="Spang A."/>
            <person name="Saw J.H."/>
            <person name="Jorgensen S.L."/>
            <person name="Zaremba-Niedzwiedzka K."/>
            <person name="Martijn J."/>
            <person name="Lind A.E."/>
            <person name="van Eijk R."/>
            <person name="Schleper C."/>
            <person name="Guy L."/>
            <person name="Ettema T.J."/>
        </authorList>
    </citation>
    <scope>NUCLEOTIDE SEQUENCE</scope>
</reference>
<proteinExistence type="predicted"/>
<name>A0A0F9Q5M9_9ZZZZ</name>
<dbReference type="AlphaFoldDB" id="A0A0F9Q5M9"/>
<comment type="caution">
    <text evidence="1">The sequence shown here is derived from an EMBL/GenBank/DDBJ whole genome shotgun (WGS) entry which is preliminary data.</text>
</comment>
<accession>A0A0F9Q5M9</accession>
<gene>
    <name evidence="1" type="ORF">LCGC14_1135180</name>
</gene>
<organism evidence="1">
    <name type="scientific">marine sediment metagenome</name>
    <dbReference type="NCBI Taxonomy" id="412755"/>
    <lineage>
        <taxon>unclassified sequences</taxon>
        <taxon>metagenomes</taxon>
        <taxon>ecological metagenomes</taxon>
    </lineage>
</organism>
<evidence type="ECO:0008006" key="2">
    <source>
        <dbReference type="Google" id="ProtNLM"/>
    </source>
</evidence>